<accession>A0AAW5KHP8</accession>
<dbReference type="SUPFAM" id="SSF53850">
    <property type="entry name" value="Periplasmic binding protein-like II"/>
    <property type="match status" value="1"/>
</dbReference>
<sequence>MYNHQLDTFIVVADSGSFNKAAEALFISPPAVIKQINLLEDSLGVRLFTRTHRGLQLTKAGQSVYEDARYIIAYCRESVERAKKADDTQPSVLRIGTSTMTPGQTIVDMWTQIREEIPDIKFQLVPFENTPENAREILKNMGKNIDIVCGVYDERALKHWQCAAQFIADVPMRCAVSVYDPLAKKDRLTVEDLHGRSIMLIREGWNEETDRLRKWLTEEHPEINIVTFDFINLSVFNDCENSDHVLMCIDMWSNVHPLLKTLPVEWDYSMPFGLLHAPKPSKTVKRFLNAVKKLNK</sequence>
<name>A0AAW5KHP8_9FIRM</name>
<evidence type="ECO:0000313" key="7">
    <source>
        <dbReference type="Proteomes" id="UP001206236"/>
    </source>
</evidence>
<dbReference type="RefSeq" id="WP_256321501.1">
    <property type="nucleotide sequence ID" value="NZ_JANGCN010000003.1"/>
</dbReference>
<dbReference type="FunFam" id="1.10.10.10:FF:000001">
    <property type="entry name" value="LysR family transcriptional regulator"/>
    <property type="match status" value="1"/>
</dbReference>
<proteinExistence type="inferred from homology"/>
<dbReference type="InterPro" id="IPR000847">
    <property type="entry name" value="LysR_HTH_N"/>
</dbReference>
<keyword evidence="3" id="KW-0238">DNA-binding</keyword>
<dbReference type="Gene3D" id="1.10.10.10">
    <property type="entry name" value="Winged helix-like DNA-binding domain superfamily/Winged helix DNA-binding domain"/>
    <property type="match status" value="1"/>
</dbReference>
<evidence type="ECO:0000256" key="1">
    <source>
        <dbReference type="ARBA" id="ARBA00009437"/>
    </source>
</evidence>
<gene>
    <name evidence="6" type="ORF">NE632_01945</name>
</gene>
<dbReference type="GO" id="GO:0003677">
    <property type="term" value="F:DNA binding"/>
    <property type="evidence" value="ECO:0007669"/>
    <property type="project" value="UniProtKB-KW"/>
</dbReference>
<evidence type="ECO:0000256" key="4">
    <source>
        <dbReference type="ARBA" id="ARBA00023163"/>
    </source>
</evidence>
<dbReference type="GO" id="GO:0032993">
    <property type="term" value="C:protein-DNA complex"/>
    <property type="evidence" value="ECO:0007669"/>
    <property type="project" value="TreeGrafter"/>
</dbReference>
<comment type="similarity">
    <text evidence="1">Belongs to the LysR transcriptional regulatory family.</text>
</comment>
<dbReference type="InterPro" id="IPR036390">
    <property type="entry name" value="WH_DNA-bd_sf"/>
</dbReference>
<dbReference type="PANTHER" id="PTHR30346">
    <property type="entry name" value="TRANSCRIPTIONAL DUAL REGULATOR HCAR-RELATED"/>
    <property type="match status" value="1"/>
</dbReference>
<dbReference type="Pfam" id="PF00126">
    <property type="entry name" value="HTH_1"/>
    <property type="match status" value="1"/>
</dbReference>
<keyword evidence="2" id="KW-0805">Transcription regulation</keyword>
<protein>
    <submittedName>
        <fullName evidence="6">LysR family transcriptional regulator</fullName>
    </submittedName>
</protein>
<dbReference type="AlphaFoldDB" id="A0AAW5KHP8"/>
<evidence type="ECO:0000256" key="3">
    <source>
        <dbReference type="ARBA" id="ARBA00023125"/>
    </source>
</evidence>
<organism evidence="6 7">
    <name type="scientific">Ruminococcus bicirculans</name>
    <name type="common">ex Wegman et al. 2014</name>
    <dbReference type="NCBI Taxonomy" id="1160721"/>
    <lineage>
        <taxon>Bacteria</taxon>
        <taxon>Bacillati</taxon>
        <taxon>Bacillota</taxon>
        <taxon>Clostridia</taxon>
        <taxon>Eubacteriales</taxon>
        <taxon>Oscillospiraceae</taxon>
        <taxon>Ruminococcus</taxon>
    </lineage>
</organism>
<dbReference type="EMBL" id="JANGCN010000003">
    <property type="protein sequence ID" value="MCQ5152055.1"/>
    <property type="molecule type" value="Genomic_DNA"/>
</dbReference>
<comment type="caution">
    <text evidence="6">The sequence shown here is derived from an EMBL/GenBank/DDBJ whole genome shotgun (WGS) entry which is preliminary data.</text>
</comment>
<dbReference type="SUPFAM" id="SSF46785">
    <property type="entry name" value="Winged helix' DNA-binding domain"/>
    <property type="match status" value="1"/>
</dbReference>
<keyword evidence="4" id="KW-0804">Transcription</keyword>
<dbReference type="InterPro" id="IPR036388">
    <property type="entry name" value="WH-like_DNA-bd_sf"/>
</dbReference>
<dbReference type="GO" id="GO:0003700">
    <property type="term" value="F:DNA-binding transcription factor activity"/>
    <property type="evidence" value="ECO:0007669"/>
    <property type="project" value="InterPro"/>
</dbReference>
<reference evidence="6" key="1">
    <citation type="submission" date="2022-06" db="EMBL/GenBank/DDBJ databases">
        <title>Isolation of gut microbiota from human fecal samples.</title>
        <authorList>
            <person name="Pamer E.G."/>
            <person name="Barat B."/>
            <person name="Waligurski E."/>
            <person name="Medina S."/>
            <person name="Paddock L."/>
            <person name="Mostad J."/>
        </authorList>
    </citation>
    <scope>NUCLEOTIDE SEQUENCE</scope>
    <source>
        <strain evidence="6">DFI.5.57</strain>
    </source>
</reference>
<evidence type="ECO:0000259" key="5">
    <source>
        <dbReference type="PROSITE" id="PS50931"/>
    </source>
</evidence>
<dbReference type="PRINTS" id="PR00039">
    <property type="entry name" value="HTHLYSR"/>
</dbReference>
<dbReference type="Proteomes" id="UP001206236">
    <property type="component" value="Unassembled WGS sequence"/>
</dbReference>
<dbReference type="PROSITE" id="PS50931">
    <property type="entry name" value="HTH_LYSR"/>
    <property type="match status" value="1"/>
</dbReference>
<feature type="domain" description="HTH lysR-type" evidence="5">
    <location>
        <begin position="1"/>
        <end position="58"/>
    </location>
</feature>
<evidence type="ECO:0000256" key="2">
    <source>
        <dbReference type="ARBA" id="ARBA00023015"/>
    </source>
</evidence>
<evidence type="ECO:0000313" key="6">
    <source>
        <dbReference type="EMBL" id="MCQ5152055.1"/>
    </source>
</evidence>
<dbReference type="PANTHER" id="PTHR30346:SF28">
    <property type="entry name" value="HTH-TYPE TRANSCRIPTIONAL REGULATOR CYNR"/>
    <property type="match status" value="1"/>
</dbReference>